<protein>
    <recommendedName>
        <fullName evidence="3">NERD domain-containing protein</fullName>
    </recommendedName>
</protein>
<comment type="caution">
    <text evidence="1">The sequence shown here is derived from an EMBL/GenBank/DDBJ whole genome shotgun (WGS) entry which is preliminary data.</text>
</comment>
<reference evidence="2" key="1">
    <citation type="submission" date="2016-07" db="EMBL/GenBank/DDBJ databases">
        <title>Nontailed viruses are major unrecognized killers of bacteria in the ocean.</title>
        <authorList>
            <person name="Kauffman K."/>
            <person name="Hussain F."/>
            <person name="Yang J."/>
            <person name="Arevalo P."/>
            <person name="Brown J."/>
            <person name="Cutler M."/>
            <person name="Kelly L."/>
            <person name="Polz M.F."/>
        </authorList>
    </citation>
    <scope>NUCLEOTIDE SEQUENCE [LARGE SCALE GENOMIC DNA]</scope>
    <source>
        <strain evidence="2">10N.222.49.A5</strain>
    </source>
</reference>
<dbReference type="Proteomes" id="UP000235611">
    <property type="component" value="Unassembled WGS sequence"/>
</dbReference>
<organism evidence="1 2">
    <name type="scientific">Vibrio breoganii</name>
    <dbReference type="NCBI Taxonomy" id="553239"/>
    <lineage>
        <taxon>Bacteria</taxon>
        <taxon>Pseudomonadati</taxon>
        <taxon>Pseudomonadota</taxon>
        <taxon>Gammaproteobacteria</taxon>
        <taxon>Vibrionales</taxon>
        <taxon>Vibrionaceae</taxon>
        <taxon>Vibrio</taxon>
    </lineage>
</organism>
<evidence type="ECO:0000313" key="2">
    <source>
        <dbReference type="Proteomes" id="UP000235611"/>
    </source>
</evidence>
<gene>
    <name evidence="1" type="ORF">BCS93_04340</name>
</gene>
<evidence type="ECO:0000313" key="1">
    <source>
        <dbReference type="EMBL" id="PMP14024.1"/>
    </source>
</evidence>
<dbReference type="EMBL" id="MDBO01000036">
    <property type="protein sequence ID" value="PMP14024.1"/>
    <property type="molecule type" value="Genomic_DNA"/>
</dbReference>
<dbReference type="AlphaFoldDB" id="A0AAP8MYX8"/>
<dbReference type="SUPFAM" id="SSF52980">
    <property type="entry name" value="Restriction endonuclease-like"/>
    <property type="match status" value="1"/>
</dbReference>
<evidence type="ECO:0008006" key="3">
    <source>
        <dbReference type="Google" id="ProtNLM"/>
    </source>
</evidence>
<sequence>MLDYKLNYFDKLFLDLKERERSYCPYLLVIEAYLYRTPSKKRKAKPQLNRDESFWNSKFVFEIPLATYKTDIFILALARYFAQDIAKNFNLMTKIFAESPVTIRTAIRRSQLVLKKEHAKWNEIRTLANQNPHELVELIATCEAFQSAHKDRLNLVEEYSEPLKPLTLFEFMSFSAAYSFKHLKEQAISFDGGGISADSQLRALTELMQWKLRHVSNESFSLNDIKISQSLKKYHTPLIFPSNEDSSRAEAFLHIFSQLVQAQVELDEFLSQSVHPFCFDDSLLFSVKNECLTLTHLDSDLDDTWERNGNRQKMLRGYWFNLAVNDFISSGMASKQIGTSENHERNQFAYVKAIASLLELQKVYGFTSSVTISSGFNVNLFQALLSQELMISFYLKDYIQAFDREYAEVGDWQKAIGLVTLKGLATGQNRFPITWSLWKDKINNIVGWTVSDDFPSGNINAAKAILDFWCLDLKKRSALLKGSPTSKLQQLTEKPIFKIGSHCVQLPWLMSAQVSSVNAVNNLRRFANQRSSLKDETTRIENQLGDEFKLRGFSVLKNFTAKSHGGVEAGEIDLICAIDNIVIVIEVKSTYCRTTKSEIFYHRDRTLRKAGIQVRKKVDAIKRDLQVDEQLRKTIKLTSDTPNIVGLIADTSIEFDHEYFAGFLKVTIEELLIALADNAHFLCNQEQKVLSSLASGEQVSLVSEAHSLYKNGFSGKEFLDVIEHSRVWEGVGHLNGSKA</sequence>
<accession>A0AAP8MYX8</accession>
<proteinExistence type="predicted"/>
<dbReference type="RefSeq" id="WP_102334682.1">
    <property type="nucleotide sequence ID" value="NZ_MCXF02000001.1"/>
</dbReference>
<dbReference type="InterPro" id="IPR011335">
    <property type="entry name" value="Restrct_endonuc-II-like"/>
</dbReference>
<name>A0AAP8MYX8_9VIBR</name>